<protein>
    <recommendedName>
        <fullName evidence="1">FAD-binding PCMH-type domain-containing protein</fullName>
    </recommendedName>
</protein>
<dbReference type="GO" id="GO:0003885">
    <property type="term" value="F:D-arabinono-1,4-lactone oxidase activity"/>
    <property type="evidence" value="ECO:0007669"/>
    <property type="project" value="TreeGrafter"/>
</dbReference>
<dbReference type="GO" id="GO:0071949">
    <property type="term" value="F:FAD binding"/>
    <property type="evidence" value="ECO:0007669"/>
    <property type="project" value="InterPro"/>
</dbReference>
<name>A0A8H7A732_9EURO</name>
<dbReference type="OrthoDB" id="610608at2759"/>
<gene>
    <name evidence="2" type="ORF">GJ744_006980</name>
</gene>
<reference evidence="2" key="1">
    <citation type="submission" date="2020-02" db="EMBL/GenBank/DDBJ databases">
        <authorList>
            <person name="Palmer J.M."/>
        </authorList>
    </citation>
    <scope>NUCLEOTIDE SEQUENCE</scope>
    <source>
        <strain evidence="2">EPUS1.4</strain>
        <tissue evidence="2">Thallus</tissue>
    </source>
</reference>
<dbReference type="AlphaFoldDB" id="A0A8H7A732"/>
<dbReference type="PROSITE" id="PS51387">
    <property type="entry name" value="FAD_PCMH"/>
    <property type="match status" value="1"/>
</dbReference>
<dbReference type="SUPFAM" id="SSF56176">
    <property type="entry name" value="FAD-binding/transporter-associated domain-like"/>
    <property type="match status" value="1"/>
</dbReference>
<comment type="caution">
    <text evidence="2">The sequence shown here is derived from an EMBL/GenBank/DDBJ whole genome shotgun (WGS) entry which is preliminary data.</text>
</comment>
<evidence type="ECO:0000259" key="1">
    <source>
        <dbReference type="PROSITE" id="PS51387"/>
    </source>
</evidence>
<dbReference type="PANTHER" id="PTHR43762">
    <property type="entry name" value="L-GULONOLACTONE OXIDASE"/>
    <property type="match status" value="1"/>
</dbReference>
<evidence type="ECO:0000313" key="2">
    <source>
        <dbReference type="EMBL" id="KAF7502144.1"/>
    </source>
</evidence>
<dbReference type="InterPro" id="IPR010031">
    <property type="entry name" value="FAD_lactone_oxidase-like"/>
</dbReference>
<dbReference type="Gene3D" id="3.30.43.10">
    <property type="entry name" value="Uridine Diphospho-n-acetylenolpyruvylglucosamine Reductase, domain 2"/>
    <property type="match status" value="1"/>
</dbReference>
<dbReference type="InterPro" id="IPR016167">
    <property type="entry name" value="FAD-bd_PCMH_sub1"/>
</dbReference>
<dbReference type="PANTHER" id="PTHR43762:SF1">
    <property type="entry name" value="D-ARABINONO-1,4-LACTONE OXIDASE"/>
    <property type="match status" value="1"/>
</dbReference>
<dbReference type="Proteomes" id="UP000606974">
    <property type="component" value="Unassembled WGS sequence"/>
</dbReference>
<dbReference type="Gene3D" id="3.30.465.10">
    <property type="match status" value="1"/>
</dbReference>
<organism evidence="2 3">
    <name type="scientific">Endocarpon pusillum</name>
    <dbReference type="NCBI Taxonomy" id="364733"/>
    <lineage>
        <taxon>Eukaryota</taxon>
        <taxon>Fungi</taxon>
        <taxon>Dikarya</taxon>
        <taxon>Ascomycota</taxon>
        <taxon>Pezizomycotina</taxon>
        <taxon>Eurotiomycetes</taxon>
        <taxon>Chaetothyriomycetidae</taxon>
        <taxon>Verrucariales</taxon>
        <taxon>Verrucariaceae</taxon>
        <taxon>Endocarpon</taxon>
    </lineage>
</organism>
<dbReference type="EMBL" id="JAACFV010000320">
    <property type="protein sequence ID" value="KAF7502144.1"/>
    <property type="molecule type" value="Genomic_DNA"/>
</dbReference>
<keyword evidence="3" id="KW-1185">Reference proteome</keyword>
<evidence type="ECO:0000313" key="3">
    <source>
        <dbReference type="Proteomes" id="UP000606974"/>
    </source>
</evidence>
<accession>A0A8H7A732</accession>
<proteinExistence type="predicted"/>
<feature type="domain" description="FAD-binding PCMH-type" evidence="1">
    <location>
        <begin position="176"/>
        <end position="375"/>
    </location>
</feature>
<dbReference type="InterPro" id="IPR036318">
    <property type="entry name" value="FAD-bd_PCMH-like_sf"/>
</dbReference>
<dbReference type="InterPro" id="IPR016166">
    <property type="entry name" value="FAD-bd_PCMH"/>
</dbReference>
<dbReference type="InterPro" id="IPR016169">
    <property type="entry name" value="FAD-bd_PCMH_sub2"/>
</dbReference>
<sequence>MPLHIDKPDAKELNNRFILGQIIDHVKELVEDFPGVDISELRKQLVNVQDHRFEPETQIRGFLRAFRHTPVFSHAFEELSDRTKSQLEAFMEGKSAEDVIGHAKFFYPAPSPAVKHHFRLLDFFKSLKKRSGPGEETDTAALAKAQGLPIIYEDKARTKIMEVYSSHPFDNWGLSVQNVPLYTFVPTTVLGLQNLVLFAKVNNLRVRCSGYRHSWSPIFSEEREIVVSLLNLHQVTHIPDSSSIDPFPASVKDNELKTIELDPVGVQADAGKKLVRVGVAVTNEEFRRWAIAQNSWSLPMDVILVEVTFGGVNGPICHGAGRRHKTISDQVRMIEYVDPNGKVQVITNPSHLRAAAGCFGLLGIVTHITLELDSMSYAIMAPRKPDICLAIPPLSETDIPNALRRGRTWTGDEISAAVRDFESRAANDYYSEWFWFTYQQTAWVNTWNETPKQPAGVSEYPSAFETWLQWVQGWLAQVVTNTEFFKAIPGYWQAQLLATLGMAALPPTLFEDKEPEIKTYLPDALHFRRGVQNMRVRDMEFQIPIPSSKNDPEKPDWSIVRRAWWDVIKLVYAYSSPEAGDPSKCETPMRLTLELRIMADSDMILAPQRGNKHGTASIEVLSIPDSVTDGEWIDFIQKVSDLWMSYDDADGKKLNVRPHWAKEWVDVTMGGMPAKEYLQKVAYKEAIPEFREMLKDIGRLQGWTLDELKGRFSNNLWDEIIYS</sequence>
<dbReference type="GO" id="GO:0005739">
    <property type="term" value="C:mitochondrion"/>
    <property type="evidence" value="ECO:0007669"/>
    <property type="project" value="TreeGrafter"/>
</dbReference>